<keyword evidence="2" id="KW-1185">Reference proteome</keyword>
<dbReference type="OrthoDB" id="1938800at2759"/>
<evidence type="ECO:0000313" key="2">
    <source>
        <dbReference type="Proteomes" id="UP000326396"/>
    </source>
</evidence>
<dbReference type="EMBL" id="SZYD01000006">
    <property type="protein sequence ID" value="KAD5961769.1"/>
    <property type="molecule type" value="Genomic_DNA"/>
</dbReference>
<dbReference type="AlphaFoldDB" id="A0A5N6P876"/>
<comment type="caution">
    <text evidence="1">The sequence shown here is derived from an EMBL/GenBank/DDBJ whole genome shotgun (WGS) entry which is preliminary data.</text>
</comment>
<sequence>MKLISVSQLDEQGLNVNFGSGKWKVIKGNRVIARGKKQGSLYLVEVSTDEGCYRIGGEDEKGNSAPTHLHRRAIDQLRFWVIASDWTPMNVTNLSTR</sequence>
<evidence type="ECO:0000313" key="1">
    <source>
        <dbReference type="EMBL" id="KAD5961769.1"/>
    </source>
</evidence>
<protein>
    <submittedName>
        <fullName evidence="1">Uncharacterized protein</fullName>
    </submittedName>
</protein>
<accession>A0A5N6P876</accession>
<name>A0A5N6P876_9ASTR</name>
<reference evidence="1 2" key="1">
    <citation type="submission" date="2019-05" db="EMBL/GenBank/DDBJ databases">
        <title>Mikania micrantha, genome provides insights into the molecular mechanism of rapid growth.</title>
        <authorList>
            <person name="Liu B."/>
        </authorList>
    </citation>
    <scope>NUCLEOTIDE SEQUENCE [LARGE SCALE GENOMIC DNA]</scope>
    <source>
        <strain evidence="1">NLD-2019</strain>
        <tissue evidence="1">Leaf</tissue>
    </source>
</reference>
<dbReference type="Proteomes" id="UP000326396">
    <property type="component" value="Linkage Group LG14"/>
</dbReference>
<gene>
    <name evidence="1" type="ORF">E3N88_13242</name>
</gene>
<proteinExistence type="predicted"/>
<organism evidence="1 2">
    <name type="scientific">Mikania micrantha</name>
    <name type="common">bitter vine</name>
    <dbReference type="NCBI Taxonomy" id="192012"/>
    <lineage>
        <taxon>Eukaryota</taxon>
        <taxon>Viridiplantae</taxon>
        <taxon>Streptophyta</taxon>
        <taxon>Embryophyta</taxon>
        <taxon>Tracheophyta</taxon>
        <taxon>Spermatophyta</taxon>
        <taxon>Magnoliopsida</taxon>
        <taxon>eudicotyledons</taxon>
        <taxon>Gunneridae</taxon>
        <taxon>Pentapetalae</taxon>
        <taxon>asterids</taxon>
        <taxon>campanulids</taxon>
        <taxon>Asterales</taxon>
        <taxon>Asteraceae</taxon>
        <taxon>Asteroideae</taxon>
        <taxon>Heliantheae alliance</taxon>
        <taxon>Eupatorieae</taxon>
        <taxon>Mikania</taxon>
    </lineage>
</organism>